<feature type="chain" id="PRO_5003260081" evidence="5">
    <location>
        <begin position="23"/>
        <end position="523"/>
    </location>
</feature>
<proteinExistence type="inferred from homology"/>
<dbReference type="PANTHER" id="PTHR31339:SF9">
    <property type="entry name" value="PLASMIN AND FIBRONECTIN-BINDING PROTEIN A"/>
    <property type="match status" value="1"/>
</dbReference>
<evidence type="ECO:0000256" key="5">
    <source>
        <dbReference type="SAM" id="SignalP"/>
    </source>
</evidence>
<dbReference type="HOGENOM" id="CLU_016031_8_4_10"/>
<reference evidence="8" key="2">
    <citation type="submission" date="2011-02" db="EMBL/GenBank/DDBJ databases">
        <title>The complete genome of Pedobacter saltans DSM 12145.</title>
        <authorList>
            <consortium name="US DOE Joint Genome Institute (JGI-PGF)"/>
            <person name="Lucas S."/>
            <person name="Copeland A."/>
            <person name="Lapidus A."/>
            <person name="Bruce D."/>
            <person name="Goodwin L."/>
            <person name="Pitluck S."/>
            <person name="Kyrpides N."/>
            <person name="Mavromatis K."/>
            <person name="Pagani I."/>
            <person name="Ivanova N."/>
            <person name="Ovchinnikova G."/>
            <person name="Lu M."/>
            <person name="Detter J.C."/>
            <person name="Han C."/>
            <person name="Land M."/>
            <person name="Hauser L."/>
            <person name="Markowitz V."/>
            <person name="Cheng J.-F."/>
            <person name="Hugenholtz P."/>
            <person name="Woyke T."/>
            <person name="Wu D."/>
            <person name="Tindall B."/>
            <person name="Pomrenke H.G."/>
            <person name="Brambilla E."/>
            <person name="Klenk H.-P."/>
            <person name="Eisen J.A."/>
        </authorList>
    </citation>
    <scope>NUCLEOTIDE SEQUENCE [LARGE SCALE GENOMIC DNA]</scope>
    <source>
        <strain evidence="8">ATCC 51119 / DSM 12145 / JCM 21818 / LMG 10337 / NBRC 100064 / NCIMB 13643</strain>
    </source>
</reference>
<dbReference type="Pfam" id="PF12708">
    <property type="entry name" value="Pect-lyase_RHGA_epim"/>
    <property type="match status" value="1"/>
</dbReference>
<dbReference type="PANTHER" id="PTHR31339">
    <property type="entry name" value="PECTIN LYASE-RELATED"/>
    <property type="match status" value="1"/>
</dbReference>
<dbReference type="SMART" id="SM00710">
    <property type="entry name" value="PbH1"/>
    <property type="match status" value="5"/>
</dbReference>
<dbReference type="eggNOG" id="COG5434">
    <property type="taxonomic scope" value="Bacteria"/>
</dbReference>
<dbReference type="STRING" id="762903.Pedsa_3626"/>
<dbReference type="GO" id="GO:0005975">
    <property type="term" value="P:carbohydrate metabolic process"/>
    <property type="evidence" value="ECO:0007669"/>
    <property type="project" value="InterPro"/>
</dbReference>
<dbReference type="InterPro" id="IPR012334">
    <property type="entry name" value="Pectin_lyas_fold"/>
</dbReference>
<dbReference type="InterPro" id="IPR000743">
    <property type="entry name" value="Glyco_hydro_28"/>
</dbReference>
<accession>F0S4Y1</accession>
<dbReference type="InterPro" id="IPR011050">
    <property type="entry name" value="Pectin_lyase_fold/virulence"/>
</dbReference>
<dbReference type="KEGG" id="psn:Pedsa_3626"/>
<protein>
    <submittedName>
        <fullName evidence="7">Glycoside hydrolase family 28</fullName>
    </submittedName>
</protein>
<evidence type="ECO:0000256" key="3">
    <source>
        <dbReference type="ARBA" id="ARBA00023295"/>
    </source>
</evidence>
<dbReference type="InterPro" id="IPR051801">
    <property type="entry name" value="GH28_Enzymes"/>
</dbReference>
<name>F0S4Y1_PSESL</name>
<dbReference type="Pfam" id="PF00295">
    <property type="entry name" value="Glyco_hydro_28"/>
    <property type="match status" value="1"/>
</dbReference>
<dbReference type="SUPFAM" id="SSF51126">
    <property type="entry name" value="Pectin lyase-like"/>
    <property type="match status" value="1"/>
</dbReference>
<feature type="signal peptide" evidence="5">
    <location>
        <begin position="1"/>
        <end position="22"/>
    </location>
</feature>
<dbReference type="Proteomes" id="UP000000310">
    <property type="component" value="Chromosome"/>
</dbReference>
<evidence type="ECO:0000256" key="4">
    <source>
        <dbReference type="RuleBase" id="RU361169"/>
    </source>
</evidence>
<feature type="domain" description="Rhamnogalacturonase A/B/Epimerase-like pectate lyase" evidence="6">
    <location>
        <begin position="26"/>
        <end position="79"/>
    </location>
</feature>
<dbReference type="Gene3D" id="2.160.20.10">
    <property type="entry name" value="Single-stranded right-handed beta-helix, Pectin lyase-like"/>
    <property type="match status" value="1"/>
</dbReference>
<evidence type="ECO:0000313" key="7">
    <source>
        <dbReference type="EMBL" id="ADY54155.1"/>
    </source>
</evidence>
<dbReference type="RefSeq" id="WP_013634638.1">
    <property type="nucleotide sequence ID" value="NC_015177.1"/>
</dbReference>
<organism evidence="7 8">
    <name type="scientific">Pseudopedobacter saltans (strain ATCC 51119 / DSM 12145 / JCM 21818 / CCUG 39354 / LMG 10337 / NBRC 100064 / NCIMB 13643)</name>
    <name type="common">Pedobacter saltans</name>
    <dbReference type="NCBI Taxonomy" id="762903"/>
    <lineage>
        <taxon>Bacteria</taxon>
        <taxon>Pseudomonadati</taxon>
        <taxon>Bacteroidota</taxon>
        <taxon>Sphingobacteriia</taxon>
        <taxon>Sphingobacteriales</taxon>
        <taxon>Sphingobacteriaceae</taxon>
        <taxon>Pseudopedobacter</taxon>
    </lineage>
</organism>
<evidence type="ECO:0000259" key="6">
    <source>
        <dbReference type="Pfam" id="PF12708"/>
    </source>
</evidence>
<keyword evidence="8" id="KW-1185">Reference proteome</keyword>
<gene>
    <name evidence="7" type="ordered locus">Pedsa_3626</name>
</gene>
<sequence length="523" mass="56845">MNIKKSSVLTLGIILANLFAFAGNYNIKDFGAVGDGITLNTLFIQKAIDKCNNDGGGKVIFPAGRFLSGTVELKDNVTLHFEKNAELVGSTDLKDYRNLDPFTEGLGIDVGWALLVAVDAKNIGLEGEGVIDGQGTALKEKHILTDTRPEGKRWGLRPFLLRIVRCTNVNVKDVTLKYAGAWTSHYFQSRKINIENVTIRSIGVAHNDGIGIDGCQEVRIKGCDVVSGDDALVFKTTSSKMGCKDIVVSDMKLKSNQGAIKFGTESMAPFENIKISNCYIYDTKNGGIKLLTVDGAHIRNVEISDIVMKNVKTPMLFRLGSRLSVFRKGQDTQQTTGTFENVVIKNVKADAAADAQLTPASGILITGVPGHYITNLTLENIEINLDGKGTKENARHEVPEAINQYPEVKTFGPTIPAYGVWARHARGLVLKNIKFNLANNDVRPALICDDCENVIATDWSLTKTEGSESVVRLNDVKGANISNFKVNGATAEAFIRTEGNTANVVSKNNQIKGIKKELVKATK</sequence>
<evidence type="ECO:0000313" key="8">
    <source>
        <dbReference type="Proteomes" id="UP000000310"/>
    </source>
</evidence>
<evidence type="ECO:0000256" key="2">
    <source>
        <dbReference type="ARBA" id="ARBA00022801"/>
    </source>
</evidence>
<dbReference type="InterPro" id="IPR024535">
    <property type="entry name" value="RHGA/B-epi-like_pectate_lyase"/>
</dbReference>
<dbReference type="GO" id="GO:0004650">
    <property type="term" value="F:polygalacturonase activity"/>
    <property type="evidence" value="ECO:0007669"/>
    <property type="project" value="InterPro"/>
</dbReference>
<dbReference type="OrthoDB" id="9795222at2"/>
<comment type="similarity">
    <text evidence="1 4">Belongs to the glycosyl hydrolase 28 family.</text>
</comment>
<keyword evidence="5" id="KW-0732">Signal</keyword>
<dbReference type="InterPro" id="IPR006626">
    <property type="entry name" value="PbH1"/>
</dbReference>
<keyword evidence="3 4" id="KW-0326">Glycosidase</keyword>
<reference evidence="7 8" key="1">
    <citation type="journal article" date="2011" name="Stand. Genomic Sci.">
        <title>Complete genome sequence of the gliding, heparinolytic Pedobacter saltans type strain (113).</title>
        <authorList>
            <person name="Liolios K."/>
            <person name="Sikorski J."/>
            <person name="Lu M."/>
            <person name="Nolan M."/>
            <person name="Lapidus A."/>
            <person name="Lucas S."/>
            <person name="Hammon N."/>
            <person name="Deshpande S."/>
            <person name="Cheng J.F."/>
            <person name="Tapia R."/>
            <person name="Han C."/>
            <person name="Goodwin L."/>
            <person name="Pitluck S."/>
            <person name="Huntemann M."/>
            <person name="Ivanova N."/>
            <person name="Pagani I."/>
            <person name="Mavromatis K."/>
            <person name="Ovchinikova G."/>
            <person name="Pati A."/>
            <person name="Chen A."/>
            <person name="Palaniappan K."/>
            <person name="Land M."/>
            <person name="Hauser L."/>
            <person name="Brambilla E.M."/>
            <person name="Kotsyurbenko O."/>
            <person name="Rohde M."/>
            <person name="Tindall B.J."/>
            <person name="Abt B."/>
            <person name="Goker M."/>
            <person name="Detter J.C."/>
            <person name="Woyke T."/>
            <person name="Bristow J."/>
            <person name="Eisen J.A."/>
            <person name="Markowitz V."/>
            <person name="Hugenholtz P."/>
            <person name="Klenk H.P."/>
            <person name="Kyrpides N.C."/>
        </authorList>
    </citation>
    <scope>NUCLEOTIDE SEQUENCE [LARGE SCALE GENOMIC DNA]</scope>
    <source>
        <strain evidence="8">ATCC 51119 / DSM 12145 / JCM 21818 / LMG 10337 / NBRC 100064 / NCIMB 13643</strain>
    </source>
</reference>
<dbReference type="AlphaFoldDB" id="F0S4Y1"/>
<dbReference type="EMBL" id="CP002545">
    <property type="protein sequence ID" value="ADY54155.1"/>
    <property type="molecule type" value="Genomic_DNA"/>
</dbReference>
<evidence type="ECO:0000256" key="1">
    <source>
        <dbReference type="ARBA" id="ARBA00008834"/>
    </source>
</evidence>
<keyword evidence="2 4" id="KW-0378">Hydrolase</keyword>